<reference evidence="7" key="3">
    <citation type="submission" date="2025-08" db="UniProtKB">
        <authorList>
            <consortium name="RefSeq"/>
        </authorList>
    </citation>
    <scope>IDENTIFICATION</scope>
    <source>
        <strain evidence="7">NI907</strain>
    </source>
</reference>
<dbReference type="InterPro" id="IPR029058">
    <property type="entry name" value="AB_hydrolase_fold"/>
</dbReference>
<accession>A0A6P8AU07</accession>
<dbReference type="PANTHER" id="PTHR43248">
    <property type="entry name" value="2-SUCCINYL-6-HYDROXY-2,4-CYCLOHEXADIENE-1-CARBOXYLATE SYNTHASE"/>
    <property type="match status" value="1"/>
</dbReference>
<protein>
    <recommendedName>
        <fullName evidence="8">Peptidase S33 tripeptidyl aminopeptidase-like C-terminal domain-containing protein</fullName>
    </recommendedName>
</protein>
<dbReference type="KEGG" id="pgri:PgNI_08764"/>
<dbReference type="OrthoDB" id="425534at2759"/>
<evidence type="ECO:0000259" key="4">
    <source>
        <dbReference type="Pfam" id="PF00561"/>
    </source>
</evidence>
<evidence type="ECO:0000256" key="2">
    <source>
        <dbReference type="ARBA" id="ARBA00022801"/>
    </source>
</evidence>
<keyword evidence="2" id="KW-0378">Hydrolase</keyword>
<reference evidence="7" key="2">
    <citation type="submission" date="2019-10" db="EMBL/GenBank/DDBJ databases">
        <authorList>
            <consortium name="NCBI Genome Project"/>
        </authorList>
    </citation>
    <scope>NUCLEOTIDE SEQUENCE</scope>
    <source>
        <strain evidence="7">NI907</strain>
    </source>
</reference>
<keyword evidence="6" id="KW-1185">Reference proteome</keyword>
<dbReference type="InterPro" id="IPR013595">
    <property type="entry name" value="Pept_S33_TAP-like_C"/>
</dbReference>
<dbReference type="Pfam" id="PF08386">
    <property type="entry name" value="Abhydrolase_4"/>
    <property type="match status" value="1"/>
</dbReference>
<dbReference type="RefSeq" id="XP_030978398.1">
    <property type="nucleotide sequence ID" value="XM_031128755.1"/>
</dbReference>
<dbReference type="Proteomes" id="UP000515153">
    <property type="component" value="Chromosome V"/>
</dbReference>
<evidence type="ECO:0000313" key="6">
    <source>
        <dbReference type="Proteomes" id="UP000515153"/>
    </source>
</evidence>
<dbReference type="InterPro" id="IPR051601">
    <property type="entry name" value="Serine_prot/Carboxylest_S33"/>
</dbReference>
<feature type="signal peptide" evidence="3">
    <location>
        <begin position="1"/>
        <end position="17"/>
    </location>
</feature>
<evidence type="ECO:0000256" key="1">
    <source>
        <dbReference type="ARBA" id="ARBA00010088"/>
    </source>
</evidence>
<reference evidence="6 7" key="1">
    <citation type="journal article" date="2019" name="Mol. Biol. Evol.">
        <title>Blast fungal genomes show frequent chromosomal changes, gene gains and losses, and effector gene turnover.</title>
        <authorList>
            <person name="Gomez Luciano L.B."/>
            <person name="Jason Tsai I."/>
            <person name="Chuma I."/>
            <person name="Tosa Y."/>
            <person name="Chen Y.H."/>
            <person name="Li J.Y."/>
            <person name="Li M.Y."/>
            <person name="Jade Lu M.Y."/>
            <person name="Nakayashiki H."/>
            <person name="Li W.H."/>
        </authorList>
    </citation>
    <scope>NUCLEOTIDE SEQUENCE [LARGE SCALE GENOMIC DNA]</scope>
    <source>
        <strain evidence="6 7">NI907</strain>
    </source>
</reference>
<dbReference type="GeneID" id="41963663"/>
<dbReference type="Pfam" id="PF00561">
    <property type="entry name" value="Abhydrolase_1"/>
    <property type="match status" value="1"/>
</dbReference>
<dbReference type="InterPro" id="IPR000073">
    <property type="entry name" value="AB_hydrolase_1"/>
</dbReference>
<dbReference type="Gene3D" id="3.40.50.1820">
    <property type="entry name" value="alpha/beta hydrolase"/>
    <property type="match status" value="1"/>
</dbReference>
<dbReference type="SUPFAM" id="SSF53474">
    <property type="entry name" value="alpha/beta-Hydrolases"/>
    <property type="match status" value="1"/>
</dbReference>
<evidence type="ECO:0008006" key="8">
    <source>
        <dbReference type="Google" id="ProtNLM"/>
    </source>
</evidence>
<proteinExistence type="inferred from homology"/>
<gene>
    <name evidence="7" type="ORF">PgNI_08764</name>
</gene>
<name>A0A6P8AU07_PYRGI</name>
<evidence type="ECO:0000259" key="5">
    <source>
        <dbReference type="Pfam" id="PF08386"/>
    </source>
</evidence>
<dbReference type="PANTHER" id="PTHR43248:SF25">
    <property type="entry name" value="AB HYDROLASE-1 DOMAIN-CONTAINING PROTEIN-RELATED"/>
    <property type="match status" value="1"/>
</dbReference>
<comment type="similarity">
    <text evidence="1">Belongs to the peptidase S33 family.</text>
</comment>
<sequence>MKTTIACNLALMGLAHAYPGPGHMASKVQGRQDAPYGTFPVADDPFHFIPCTSETIPPRLADQNAAQTWRNLFDADPNHWSWGSSSTGVNETSDDPFRGRGIYLCGYLDVPFDYNNESERRIFRLAVSKYQASGLAPAGSNSSTAGKKSERTLVINPGGPGGSGVQYVAVGAEGLSQRMSGGVMDVLSWDPRGVNATQPAANCYSHPAYADRWQWASSLWPEIEPGRASDTQFAYADAMANATMQACGARLGDLGRFVTTALVARDMDEIRKALDEPELTAYLLSYGTELGQTYSNMFPENVGRIILDGPTFTLEWRLKTSFVVPALDDVMDAWVDGFLGECIQAGPFICPLARPWLTDGGNGSVTVPDLERRMRRLVTSLAENPLPVFSSDTGASLVTFTNMAYILINAMYLPTTWPLLAEILSGLEQGSTDDLDRLVAFRYDPESPPRNPAIPDTTELTYLVMCGDSYDDEESSIEWWQQLRANMAETSWFAGDLRSQQILYCRHHRDNFGPPVELYRGNLTEDLKNPMLLVAQTHDPATPLSNGRKMLEAMGRDNLRLVVHHGYGHGTHADVSSCTDALMKAYISDGKIPDETETNCYADRKPFDLAIPAGTTDGGNGTVVSLRSFSETREQTTSEKVDNVSKLFGDLRRNIWL</sequence>
<keyword evidence="3" id="KW-0732">Signal</keyword>
<organism evidence="6 7">
    <name type="scientific">Pyricularia grisea</name>
    <name type="common">Crabgrass-specific blast fungus</name>
    <name type="synonym">Magnaporthe grisea</name>
    <dbReference type="NCBI Taxonomy" id="148305"/>
    <lineage>
        <taxon>Eukaryota</taxon>
        <taxon>Fungi</taxon>
        <taxon>Dikarya</taxon>
        <taxon>Ascomycota</taxon>
        <taxon>Pezizomycotina</taxon>
        <taxon>Sordariomycetes</taxon>
        <taxon>Sordariomycetidae</taxon>
        <taxon>Magnaporthales</taxon>
        <taxon>Pyriculariaceae</taxon>
        <taxon>Pyricularia</taxon>
    </lineage>
</organism>
<feature type="chain" id="PRO_5027954379" description="Peptidase S33 tripeptidyl aminopeptidase-like C-terminal domain-containing protein" evidence="3">
    <location>
        <begin position="18"/>
        <end position="657"/>
    </location>
</feature>
<feature type="domain" description="Peptidase S33 tripeptidyl aminopeptidase-like C-terminal" evidence="5">
    <location>
        <begin position="498"/>
        <end position="599"/>
    </location>
</feature>
<dbReference type="AlphaFoldDB" id="A0A6P8AU07"/>
<evidence type="ECO:0000256" key="3">
    <source>
        <dbReference type="SAM" id="SignalP"/>
    </source>
</evidence>
<feature type="domain" description="AB hydrolase-1" evidence="4">
    <location>
        <begin position="152"/>
        <end position="344"/>
    </location>
</feature>
<dbReference type="GO" id="GO:0016787">
    <property type="term" value="F:hydrolase activity"/>
    <property type="evidence" value="ECO:0007669"/>
    <property type="project" value="UniProtKB-KW"/>
</dbReference>
<evidence type="ECO:0000313" key="7">
    <source>
        <dbReference type="RefSeq" id="XP_030978398.1"/>
    </source>
</evidence>